<evidence type="ECO:0000256" key="3">
    <source>
        <dbReference type="ARBA" id="ARBA00038101"/>
    </source>
</evidence>
<keyword evidence="5" id="KW-1185">Reference proteome</keyword>
<dbReference type="PANTHER" id="PTHR11102">
    <property type="entry name" value="SEL-1-LIKE PROTEIN"/>
    <property type="match status" value="1"/>
</dbReference>
<dbReference type="OrthoDB" id="2384430at2759"/>
<dbReference type="VEuPathDB" id="TrichDB:TVAG_378380"/>
<dbReference type="Proteomes" id="UP000001542">
    <property type="component" value="Unassembled WGS sequence"/>
</dbReference>
<dbReference type="GO" id="GO:0005789">
    <property type="term" value="C:endoplasmic reticulum membrane"/>
    <property type="evidence" value="ECO:0000318"/>
    <property type="project" value="GO_Central"/>
</dbReference>
<evidence type="ECO:0000256" key="2">
    <source>
        <dbReference type="ARBA" id="ARBA00023157"/>
    </source>
</evidence>
<evidence type="ECO:0000313" key="4">
    <source>
        <dbReference type="EMBL" id="EAY22359.1"/>
    </source>
</evidence>
<dbReference type="GO" id="GO:0036503">
    <property type="term" value="P:ERAD pathway"/>
    <property type="evidence" value="ECO:0000318"/>
    <property type="project" value="GO_Central"/>
</dbReference>
<accession>A2DB29</accession>
<dbReference type="InterPro" id="IPR006597">
    <property type="entry name" value="Sel1-like"/>
</dbReference>
<keyword evidence="2" id="KW-1015">Disulfide bond</keyword>
<dbReference type="STRING" id="5722.A2DB29"/>
<protein>
    <submittedName>
        <fullName evidence="4">Uncharacterized protein</fullName>
    </submittedName>
</protein>
<dbReference type="VEuPathDB" id="TrichDB:TVAGG3_0510070"/>
<dbReference type="KEGG" id="tva:5467914"/>
<dbReference type="SMR" id="A2DB29"/>
<comment type="similarity">
    <text evidence="3">Belongs to the sel-1 family.</text>
</comment>
<dbReference type="InParanoid" id="A2DB29"/>
<dbReference type="PROSITE" id="PS00243">
    <property type="entry name" value="I_EGF_1"/>
    <property type="match status" value="1"/>
</dbReference>
<sequence>MNHQDEPELMIDPKFQDVYPWELTPTGPYIVLTIHYVEGFDPSKVTMKVSDKKDAISVRYPEQPPIVEGKLFGEVKDVVMKINEEEKQITITFSLIKELIPDLICTDMHPETHMLDPLSSFLIFNKYSQSKDDNLKNGCFKYLEFGINAGFLPALLTAADIFARIPQLSSNAVELLITAADKYNAAPAQLQLGLMMMNQPNFKERSFQYIERAAQDKSISIASVILGIMLSPITDMESPKKDAKRAVEIFNEVLEKERNPLALHELAMLYFNGIGVEKDEEKAKTLNEEASKLQNGQIPALEVRDETYVPKPMIDDGCGCGCCHCHDEPDEHDHCGCGCCHEEPHEHDHCGCGCCHEEPHEHDHCGCGCCHEHEEGGKKECDGKGGCGCGNCHCHDGEKKECCGKCDGKGGCGGNCHCHDHN</sequence>
<dbReference type="RefSeq" id="XP_001583345.1">
    <property type="nucleotide sequence ID" value="XM_001583295.1"/>
</dbReference>
<evidence type="ECO:0000313" key="5">
    <source>
        <dbReference type="Proteomes" id="UP000001542"/>
    </source>
</evidence>
<dbReference type="InterPro" id="IPR011990">
    <property type="entry name" value="TPR-like_helical_dom_sf"/>
</dbReference>
<reference evidence="4" key="1">
    <citation type="submission" date="2006-10" db="EMBL/GenBank/DDBJ databases">
        <authorList>
            <person name="Amadeo P."/>
            <person name="Zhao Q."/>
            <person name="Wortman J."/>
            <person name="Fraser-Liggett C."/>
            <person name="Carlton J."/>
        </authorList>
    </citation>
    <scope>NUCLEOTIDE SEQUENCE</scope>
    <source>
        <strain evidence="4">G3</strain>
    </source>
</reference>
<dbReference type="SMART" id="SM00671">
    <property type="entry name" value="SEL1"/>
    <property type="match status" value="2"/>
</dbReference>
<name>A2DB29_TRIV3</name>
<reference evidence="4" key="2">
    <citation type="journal article" date="2007" name="Science">
        <title>Draft genome sequence of the sexually transmitted pathogen Trichomonas vaginalis.</title>
        <authorList>
            <person name="Carlton J.M."/>
            <person name="Hirt R.P."/>
            <person name="Silva J.C."/>
            <person name="Delcher A.L."/>
            <person name="Schatz M."/>
            <person name="Zhao Q."/>
            <person name="Wortman J.R."/>
            <person name="Bidwell S.L."/>
            <person name="Alsmark U.C.M."/>
            <person name="Besteiro S."/>
            <person name="Sicheritz-Ponten T."/>
            <person name="Noel C.J."/>
            <person name="Dacks J.B."/>
            <person name="Foster P.G."/>
            <person name="Simillion C."/>
            <person name="Van de Peer Y."/>
            <person name="Miranda-Saavedra D."/>
            <person name="Barton G.J."/>
            <person name="Westrop G.D."/>
            <person name="Mueller S."/>
            <person name="Dessi D."/>
            <person name="Fiori P.L."/>
            <person name="Ren Q."/>
            <person name="Paulsen I."/>
            <person name="Zhang H."/>
            <person name="Bastida-Corcuera F.D."/>
            <person name="Simoes-Barbosa A."/>
            <person name="Brown M.T."/>
            <person name="Hayes R.D."/>
            <person name="Mukherjee M."/>
            <person name="Okumura C.Y."/>
            <person name="Schneider R."/>
            <person name="Smith A.J."/>
            <person name="Vanacova S."/>
            <person name="Villalvazo M."/>
            <person name="Haas B.J."/>
            <person name="Pertea M."/>
            <person name="Feldblyum T.V."/>
            <person name="Utterback T.R."/>
            <person name="Shu C.L."/>
            <person name="Osoegawa K."/>
            <person name="de Jong P.J."/>
            <person name="Hrdy I."/>
            <person name="Horvathova L."/>
            <person name="Zubacova Z."/>
            <person name="Dolezal P."/>
            <person name="Malik S.B."/>
            <person name="Logsdon J.M. Jr."/>
            <person name="Henze K."/>
            <person name="Gupta A."/>
            <person name="Wang C.C."/>
            <person name="Dunne R.L."/>
            <person name="Upcroft J.A."/>
            <person name="Upcroft P."/>
            <person name="White O."/>
            <person name="Salzberg S.L."/>
            <person name="Tang P."/>
            <person name="Chiu C.-H."/>
            <person name="Lee Y.-S."/>
            <person name="Embley T.M."/>
            <person name="Coombs G.H."/>
            <person name="Mottram J.C."/>
            <person name="Tachezy J."/>
            <person name="Fraser-Liggett C.M."/>
            <person name="Johnson P.J."/>
        </authorList>
    </citation>
    <scope>NUCLEOTIDE SEQUENCE [LARGE SCALE GENOMIC DNA]</scope>
    <source>
        <strain evidence="4">G3</strain>
    </source>
</reference>
<proteinExistence type="inferred from homology"/>
<keyword evidence="1" id="KW-0732">Signal</keyword>
<dbReference type="EMBL" id="DS113184">
    <property type="protein sequence ID" value="EAY22359.1"/>
    <property type="molecule type" value="Genomic_DNA"/>
</dbReference>
<organism evidence="4 5">
    <name type="scientific">Trichomonas vaginalis (strain ATCC PRA-98 / G3)</name>
    <dbReference type="NCBI Taxonomy" id="412133"/>
    <lineage>
        <taxon>Eukaryota</taxon>
        <taxon>Metamonada</taxon>
        <taxon>Parabasalia</taxon>
        <taxon>Trichomonadida</taxon>
        <taxon>Trichomonadidae</taxon>
        <taxon>Trichomonas</taxon>
    </lineage>
</organism>
<gene>
    <name evidence="4" type="ORF">TVAG_378380</name>
</gene>
<dbReference type="PANTHER" id="PTHR11102:SF147">
    <property type="entry name" value="SEL1L ADAPTOR SUBUNIT OF ERAD E3 UBIQUITIN LIGASE"/>
    <property type="match status" value="1"/>
</dbReference>
<dbReference type="InterPro" id="IPR057243">
    <property type="entry name" value="Integrin_I-EGF_CS"/>
</dbReference>
<dbReference type="Gene3D" id="1.25.40.10">
    <property type="entry name" value="Tetratricopeptide repeat domain"/>
    <property type="match status" value="1"/>
</dbReference>
<dbReference type="SUPFAM" id="SSF81901">
    <property type="entry name" value="HCP-like"/>
    <property type="match status" value="1"/>
</dbReference>
<evidence type="ECO:0000256" key="1">
    <source>
        <dbReference type="ARBA" id="ARBA00022729"/>
    </source>
</evidence>
<dbReference type="AlphaFoldDB" id="A2DB29"/>
<dbReference type="InterPro" id="IPR050767">
    <property type="entry name" value="Sel1_AlgK"/>
</dbReference>